<dbReference type="RefSeq" id="WP_063190612.1">
    <property type="nucleotide sequence ID" value="NZ_CP047095.1"/>
</dbReference>
<dbReference type="AlphaFoldDB" id="A0A165LP69"/>
<dbReference type="Proteomes" id="UP000076510">
    <property type="component" value="Unassembled WGS sequence"/>
</dbReference>
<reference evidence="2" key="1">
    <citation type="submission" date="2016-01" db="EMBL/GenBank/DDBJ databases">
        <title>Whole genome sequencing of Bhargavaea cecembensis T14.</title>
        <authorList>
            <person name="Hong K.W."/>
        </authorList>
    </citation>
    <scope>NUCLEOTIDE SEQUENCE [LARGE SCALE GENOMIC DNA]</scope>
    <source>
        <strain evidence="2">M19</strain>
    </source>
</reference>
<dbReference type="OrthoDB" id="9932410at2"/>
<proteinExistence type="predicted"/>
<accession>A0A165LP69</accession>
<comment type="caution">
    <text evidence="1">The sequence shown here is derived from an EMBL/GenBank/DDBJ whole genome shotgun (WGS) entry which is preliminary data.</text>
</comment>
<sequence>MGLLLLLIRGEEEKSPFCFAAVGRFPAGWTVSRFSCACRVSPAHYSRGSRLSSAALHYVLLKERLLMYVTKINHLCFDKWWGKEGFVPFRCGRPLSCGVDGEPLQLRLQGLTCPLFPRESVVLRCTALCALAVAIAFPIWEGTRFIY</sequence>
<name>A0A165LP69_9BACI</name>
<evidence type="ECO:0000313" key="1">
    <source>
        <dbReference type="EMBL" id="KZE52595.1"/>
    </source>
</evidence>
<evidence type="ECO:0000313" key="2">
    <source>
        <dbReference type="Proteomes" id="UP000076510"/>
    </source>
</evidence>
<gene>
    <name evidence="1" type="ORF">AV649_12705</name>
</gene>
<dbReference type="EMBL" id="LQQY01000004">
    <property type="protein sequence ID" value="KZE52595.1"/>
    <property type="molecule type" value="Genomic_DNA"/>
</dbReference>
<protein>
    <submittedName>
        <fullName evidence="1">Uncharacterized protein</fullName>
    </submittedName>
</protein>
<organism evidence="1 2">
    <name type="scientific">Rossellomorea marisflavi</name>
    <dbReference type="NCBI Taxonomy" id="189381"/>
    <lineage>
        <taxon>Bacteria</taxon>
        <taxon>Bacillati</taxon>
        <taxon>Bacillota</taxon>
        <taxon>Bacilli</taxon>
        <taxon>Bacillales</taxon>
        <taxon>Bacillaceae</taxon>
        <taxon>Rossellomorea</taxon>
    </lineage>
</organism>